<feature type="region of interest" description="Disordered" evidence="5">
    <location>
        <begin position="171"/>
        <end position="192"/>
    </location>
</feature>
<evidence type="ECO:0000256" key="2">
    <source>
        <dbReference type="ARBA" id="ARBA00005695"/>
    </source>
</evidence>
<dbReference type="CDD" id="cd08498">
    <property type="entry name" value="PBP2_NikA_DppA_OppA_like_2"/>
    <property type="match status" value="1"/>
</dbReference>
<evidence type="ECO:0000256" key="3">
    <source>
        <dbReference type="ARBA" id="ARBA00022448"/>
    </source>
</evidence>
<evidence type="ECO:0000313" key="8">
    <source>
        <dbReference type="EMBL" id="BDG70792.1"/>
    </source>
</evidence>
<accession>A0ABN6NWX5</accession>
<keyword evidence="9" id="KW-1185">Reference proteome</keyword>
<keyword evidence="3" id="KW-0813">Transport</keyword>
<sequence>MRLIPAAAAAFMLAAATPAVARSFTWSFAADILTLDPHSSNNTFTNAFLDNVFESLVRHNPRLELEPSLAMRWEVVSPTVWRFHLREGVRFHGGETFGAEDVVFSWQRLNTPGALARGVLGGVIKEVRQTGPLTVEIETQRPFPILLNALTQMHILDSGWAAANNATAATNLSQREEGAATRTPNGTGPFRIRSREVEGPTVLVPFEAWWDRPQHNLTQVTFQPIRNAATRTAALLGGQIDALVELPIQDIPRVEANAGLQVVQGPELRTIYLGFDHHRDELAYSDVRGRNPLKDIRVRRAIYQAIDVEALRRSVMRNNSWIAGTMASPFLSGAPDDINTRTFPFDPEASRRLLAEAGYPDGFSIGLACPNDRYVYDERLCIAISGMLQRVGIRIIPQFETLNVWSRRINALDVSMFMLGHAGLPLADSYSTLSEVLRTRTDRTAGLNVGRWSNAEFDALVDRVAEEGDETRRRALIREALLVEKREVAHVPLHQQPVVWAARRNIELAQSPDNRLRLRHVRVN</sequence>
<dbReference type="PANTHER" id="PTHR30290">
    <property type="entry name" value="PERIPLASMIC BINDING COMPONENT OF ABC TRANSPORTER"/>
    <property type="match status" value="1"/>
</dbReference>
<comment type="subcellular location">
    <subcellularLocation>
        <location evidence="1">Periplasm</location>
    </subcellularLocation>
</comment>
<dbReference type="SUPFAM" id="SSF53850">
    <property type="entry name" value="Periplasmic binding protein-like II"/>
    <property type="match status" value="1"/>
</dbReference>
<comment type="similarity">
    <text evidence="2">Belongs to the bacterial solute-binding protein 5 family.</text>
</comment>
<evidence type="ECO:0000256" key="5">
    <source>
        <dbReference type="SAM" id="MobiDB-lite"/>
    </source>
</evidence>
<name>A0ABN6NWX5_9PROT</name>
<dbReference type="InterPro" id="IPR039424">
    <property type="entry name" value="SBP_5"/>
</dbReference>
<organism evidence="8 9">
    <name type="scientific">Roseomonas fluvialis</name>
    <dbReference type="NCBI Taxonomy" id="1750527"/>
    <lineage>
        <taxon>Bacteria</taxon>
        <taxon>Pseudomonadati</taxon>
        <taxon>Pseudomonadota</taxon>
        <taxon>Alphaproteobacteria</taxon>
        <taxon>Acetobacterales</taxon>
        <taxon>Roseomonadaceae</taxon>
        <taxon>Roseomonas</taxon>
    </lineage>
</organism>
<evidence type="ECO:0000256" key="6">
    <source>
        <dbReference type="SAM" id="SignalP"/>
    </source>
</evidence>
<evidence type="ECO:0000313" key="9">
    <source>
        <dbReference type="Proteomes" id="UP000831327"/>
    </source>
</evidence>
<feature type="chain" id="PRO_5045431777" evidence="6">
    <location>
        <begin position="22"/>
        <end position="524"/>
    </location>
</feature>
<gene>
    <name evidence="8" type="ORF">Rmf_07210</name>
</gene>
<dbReference type="RefSeq" id="WP_244458104.1">
    <property type="nucleotide sequence ID" value="NZ_AP025637.1"/>
</dbReference>
<keyword evidence="4 6" id="KW-0732">Signal</keyword>
<evidence type="ECO:0000256" key="4">
    <source>
        <dbReference type="ARBA" id="ARBA00022729"/>
    </source>
</evidence>
<dbReference type="EMBL" id="AP025637">
    <property type="protein sequence ID" value="BDG70792.1"/>
    <property type="molecule type" value="Genomic_DNA"/>
</dbReference>
<dbReference type="PANTHER" id="PTHR30290:SF9">
    <property type="entry name" value="OLIGOPEPTIDE-BINDING PROTEIN APPA"/>
    <property type="match status" value="1"/>
</dbReference>
<reference evidence="8 9" key="1">
    <citation type="journal article" date="2016" name="Microbes Environ.">
        <title>Phylogenetically diverse aerobic anoxygenic phototrophic bacteria isolated from epilithic biofilms in Tama river, Japan.</title>
        <authorList>
            <person name="Hirose S."/>
            <person name="Matsuura K."/>
            <person name="Haruta S."/>
        </authorList>
    </citation>
    <scope>NUCLEOTIDE SEQUENCE [LARGE SCALE GENOMIC DNA]</scope>
    <source>
        <strain evidence="8 9">S08</strain>
    </source>
</reference>
<proteinExistence type="inferred from homology"/>
<dbReference type="Gene3D" id="3.90.76.10">
    <property type="entry name" value="Dipeptide-binding Protein, Domain 1"/>
    <property type="match status" value="1"/>
</dbReference>
<protein>
    <submittedName>
        <fullName evidence="8">Binding-protein-dependent transporter</fullName>
    </submittedName>
</protein>
<dbReference type="PIRSF" id="PIRSF002741">
    <property type="entry name" value="MppA"/>
    <property type="match status" value="1"/>
</dbReference>
<feature type="signal peptide" evidence="6">
    <location>
        <begin position="1"/>
        <end position="21"/>
    </location>
</feature>
<evidence type="ECO:0000259" key="7">
    <source>
        <dbReference type="Pfam" id="PF00496"/>
    </source>
</evidence>
<dbReference type="InterPro" id="IPR030678">
    <property type="entry name" value="Peptide/Ni-bd"/>
</dbReference>
<evidence type="ECO:0000256" key="1">
    <source>
        <dbReference type="ARBA" id="ARBA00004418"/>
    </source>
</evidence>
<dbReference type="Gene3D" id="3.40.190.10">
    <property type="entry name" value="Periplasmic binding protein-like II"/>
    <property type="match status" value="1"/>
</dbReference>
<dbReference type="Proteomes" id="UP000831327">
    <property type="component" value="Chromosome"/>
</dbReference>
<dbReference type="Gene3D" id="3.10.105.10">
    <property type="entry name" value="Dipeptide-binding Protein, Domain 3"/>
    <property type="match status" value="1"/>
</dbReference>
<dbReference type="Pfam" id="PF00496">
    <property type="entry name" value="SBP_bac_5"/>
    <property type="match status" value="1"/>
</dbReference>
<dbReference type="InterPro" id="IPR000914">
    <property type="entry name" value="SBP_5_dom"/>
</dbReference>
<feature type="domain" description="Solute-binding protein family 5" evidence="7">
    <location>
        <begin position="64"/>
        <end position="426"/>
    </location>
</feature>